<dbReference type="EMBL" id="BAFD01000044">
    <property type="protein sequence ID" value="GAB43583.1"/>
    <property type="molecule type" value="Genomic_DNA"/>
</dbReference>
<gene>
    <name evidence="1" type="ORF">GOTRE_044_00870</name>
</gene>
<accession>A0ABQ0HCH5</accession>
<protein>
    <submittedName>
        <fullName evidence="1">Uncharacterized protein</fullName>
    </submittedName>
</protein>
<evidence type="ECO:0000313" key="2">
    <source>
        <dbReference type="Proteomes" id="UP000004881"/>
    </source>
</evidence>
<reference evidence="1 2" key="1">
    <citation type="submission" date="2012-02" db="EMBL/GenBank/DDBJ databases">
        <title>Whole genome shotgun sequence of Gordonia terrae NBRC 100016.</title>
        <authorList>
            <person name="Takarada H."/>
            <person name="Hosoyama A."/>
            <person name="Tsuchikane K."/>
            <person name="Katsumata H."/>
            <person name="Yamazaki S."/>
            <person name="Fujita N."/>
        </authorList>
    </citation>
    <scope>NUCLEOTIDE SEQUENCE [LARGE SCALE GENOMIC DNA]</scope>
    <source>
        <strain evidence="1 2">NBRC 100016</strain>
    </source>
</reference>
<keyword evidence="2" id="KW-1185">Reference proteome</keyword>
<name>A0ABQ0HCH5_9ACTN</name>
<comment type="caution">
    <text evidence="1">The sequence shown here is derived from an EMBL/GenBank/DDBJ whole genome shotgun (WGS) entry which is preliminary data.</text>
</comment>
<evidence type="ECO:0000313" key="1">
    <source>
        <dbReference type="EMBL" id="GAB43583.1"/>
    </source>
</evidence>
<proteinExistence type="predicted"/>
<dbReference type="Proteomes" id="UP000004881">
    <property type="component" value="Unassembled WGS sequence"/>
</dbReference>
<organism evidence="1 2">
    <name type="scientific">Gordonia terrae NBRC 100016</name>
    <dbReference type="NCBI Taxonomy" id="1089454"/>
    <lineage>
        <taxon>Bacteria</taxon>
        <taxon>Bacillati</taxon>
        <taxon>Actinomycetota</taxon>
        <taxon>Actinomycetes</taxon>
        <taxon>Mycobacteriales</taxon>
        <taxon>Gordoniaceae</taxon>
        <taxon>Gordonia</taxon>
    </lineage>
</organism>
<sequence length="114" mass="12106">MKVISRIGAGLGILAISATLGIGVADAAPKVGEPGHRKPLNCSIAQDFGSSHLGGPGCNALRPLTRVGPYASEEFCNDDSGRVAAQYRKYYRGFSCGQARSGFWYMTVFSDFGR</sequence>